<proteinExistence type="inferred from homology"/>
<protein>
    <submittedName>
        <fullName evidence="3">Uncharacterized protein</fullName>
    </submittedName>
</protein>
<accession>A0A8H4REV2</accession>
<dbReference type="PANTHER" id="PTHR44229:SF4">
    <property type="entry name" value="15-HYDROXYPROSTAGLANDIN DEHYDROGENASE [NAD(+)]"/>
    <property type="match status" value="1"/>
</dbReference>
<comment type="similarity">
    <text evidence="1">Belongs to the short-chain dehydrogenases/reductases (SDR) family.</text>
</comment>
<dbReference type="GO" id="GO:0016616">
    <property type="term" value="F:oxidoreductase activity, acting on the CH-OH group of donors, NAD or NADP as acceptor"/>
    <property type="evidence" value="ECO:0007669"/>
    <property type="project" value="TreeGrafter"/>
</dbReference>
<dbReference type="Gene3D" id="3.40.50.720">
    <property type="entry name" value="NAD(P)-binding Rossmann-like Domain"/>
    <property type="match status" value="1"/>
</dbReference>
<dbReference type="OrthoDB" id="37659at2759"/>
<organism evidence="3 4">
    <name type="scientific">Cudoniella acicularis</name>
    <dbReference type="NCBI Taxonomy" id="354080"/>
    <lineage>
        <taxon>Eukaryota</taxon>
        <taxon>Fungi</taxon>
        <taxon>Dikarya</taxon>
        <taxon>Ascomycota</taxon>
        <taxon>Pezizomycotina</taxon>
        <taxon>Leotiomycetes</taxon>
        <taxon>Helotiales</taxon>
        <taxon>Tricladiaceae</taxon>
        <taxon>Cudoniella</taxon>
    </lineage>
</organism>
<evidence type="ECO:0000256" key="2">
    <source>
        <dbReference type="ARBA" id="ARBA00023002"/>
    </source>
</evidence>
<comment type="caution">
    <text evidence="3">The sequence shown here is derived from an EMBL/GenBank/DDBJ whole genome shotgun (WGS) entry which is preliminary data.</text>
</comment>
<keyword evidence="4" id="KW-1185">Reference proteome</keyword>
<evidence type="ECO:0000313" key="4">
    <source>
        <dbReference type="Proteomes" id="UP000566819"/>
    </source>
</evidence>
<name>A0A8H4REV2_9HELO</name>
<reference evidence="3 4" key="1">
    <citation type="submission" date="2020-03" db="EMBL/GenBank/DDBJ databases">
        <title>Draft Genome Sequence of Cudoniella acicularis.</title>
        <authorList>
            <person name="Buettner E."/>
            <person name="Kellner H."/>
        </authorList>
    </citation>
    <scope>NUCLEOTIDE SEQUENCE [LARGE SCALE GENOMIC DNA]</scope>
    <source>
        <strain evidence="3 4">DSM 108380</strain>
    </source>
</reference>
<gene>
    <name evidence="3" type="ORF">G7Y89_g10748</name>
</gene>
<dbReference type="Proteomes" id="UP000566819">
    <property type="component" value="Unassembled WGS sequence"/>
</dbReference>
<dbReference type="EMBL" id="JAAMPI010000975">
    <property type="protein sequence ID" value="KAF4627399.1"/>
    <property type="molecule type" value="Genomic_DNA"/>
</dbReference>
<dbReference type="SUPFAM" id="SSF51735">
    <property type="entry name" value="NAD(P)-binding Rossmann-fold domains"/>
    <property type="match status" value="1"/>
</dbReference>
<sequence length="146" mass="15983">MPFGDFPLKDKIAVVTGAGSGINLSFAQLAVQAGARVIVADLKLTADGEKFMSGEGAKAARFVKCDVTERADLENLVKVAEREFGDVPDVYIAGAGVFEPSWSNFWDDTEEDRYAQVDINVNHPIKQVTLHYQNYYYLASSTTQGL</sequence>
<evidence type="ECO:0000313" key="3">
    <source>
        <dbReference type="EMBL" id="KAF4627399.1"/>
    </source>
</evidence>
<dbReference type="AlphaFoldDB" id="A0A8H4REV2"/>
<dbReference type="PANTHER" id="PTHR44229">
    <property type="entry name" value="15-HYDROXYPROSTAGLANDIN DEHYDROGENASE [NAD(+)]"/>
    <property type="match status" value="1"/>
</dbReference>
<dbReference type="InterPro" id="IPR036291">
    <property type="entry name" value="NAD(P)-bd_dom_sf"/>
</dbReference>
<evidence type="ECO:0000256" key="1">
    <source>
        <dbReference type="ARBA" id="ARBA00006484"/>
    </source>
</evidence>
<dbReference type="GO" id="GO:0005737">
    <property type="term" value="C:cytoplasm"/>
    <property type="evidence" value="ECO:0007669"/>
    <property type="project" value="TreeGrafter"/>
</dbReference>
<dbReference type="InterPro" id="IPR002347">
    <property type="entry name" value="SDR_fam"/>
</dbReference>
<keyword evidence="2" id="KW-0560">Oxidoreductase</keyword>
<dbReference type="Pfam" id="PF00106">
    <property type="entry name" value="adh_short"/>
    <property type="match status" value="1"/>
</dbReference>